<organism evidence="1 2">
    <name type="scientific">Gossypium arboreum</name>
    <name type="common">Tree cotton</name>
    <name type="synonym">Gossypium nanking</name>
    <dbReference type="NCBI Taxonomy" id="29729"/>
    <lineage>
        <taxon>Eukaryota</taxon>
        <taxon>Viridiplantae</taxon>
        <taxon>Streptophyta</taxon>
        <taxon>Embryophyta</taxon>
        <taxon>Tracheophyta</taxon>
        <taxon>Spermatophyta</taxon>
        <taxon>Magnoliopsida</taxon>
        <taxon>eudicotyledons</taxon>
        <taxon>Gunneridae</taxon>
        <taxon>Pentapetalae</taxon>
        <taxon>rosids</taxon>
        <taxon>malvids</taxon>
        <taxon>Malvales</taxon>
        <taxon>Malvaceae</taxon>
        <taxon>Malvoideae</taxon>
        <taxon>Gossypium</taxon>
    </lineage>
</organism>
<evidence type="ECO:0000313" key="1">
    <source>
        <dbReference type="EMBL" id="KHG23729.1"/>
    </source>
</evidence>
<keyword evidence="2" id="KW-1185">Reference proteome</keyword>
<evidence type="ECO:0000313" key="2">
    <source>
        <dbReference type="Proteomes" id="UP000032142"/>
    </source>
</evidence>
<protein>
    <submittedName>
        <fullName evidence="1">Uncharacterized protein</fullName>
    </submittedName>
</protein>
<dbReference type="Proteomes" id="UP000032142">
    <property type="component" value="Unassembled WGS sequence"/>
</dbReference>
<accession>A0A0B0PH05</accession>
<reference evidence="2" key="1">
    <citation type="submission" date="2014-09" db="EMBL/GenBank/DDBJ databases">
        <authorList>
            <person name="Mudge J."/>
            <person name="Ramaraj T."/>
            <person name="Lindquist I.E."/>
            <person name="Bharti A.K."/>
            <person name="Sundararajan A."/>
            <person name="Cameron C.T."/>
            <person name="Woodward J.E."/>
            <person name="May G.D."/>
            <person name="Brubaker C."/>
            <person name="Broadhvest J."/>
            <person name="Wilkins T.A."/>
        </authorList>
    </citation>
    <scope>NUCLEOTIDE SEQUENCE</scope>
    <source>
        <strain evidence="2">cv. AKA8401</strain>
    </source>
</reference>
<sequence length="22" mass="2448">MKQAESCCSYVAIEPKMGMLNN</sequence>
<dbReference type="EMBL" id="KN426108">
    <property type="protein sequence ID" value="KHG23729.1"/>
    <property type="molecule type" value="Genomic_DNA"/>
</dbReference>
<gene>
    <name evidence="1" type="ORF">F383_29695</name>
</gene>
<name>A0A0B0PH05_GOSAR</name>
<proteinExistence type="predicted"/>
<dbReference type="AlphaFoldDB" id="A0A0B0PH05"/>